<evidence type="ECO:0000313" key="4">
    <source>
        <dbReference type="Proteomes" id="UP000309984"/>
    </source>
</evidence>
<keyword evidence="4" id="KW-1185">Reference proteome</keyword>
<dbReference type="RefSeq" id="WP_138248220.1">
    <property type="nucleotide sequence ID" value="NZ_AP022616.1"/>
</dbReference>
<evidence type="ECO:0000313" key="3">
    <source>
        <dbReference type="EMBL" id="TLH72290.1"/>
    </source>
</evidence>
<evidence type="ECO:0000256" key="1">
    <source>
        <dbReference type="SAM" id="MobiDB-lite"/>
    </source>
</evidence>
<dbReference type="EMBL" id="POTM01000019">
    <property type="protein sequence ID" value="TLH72290.1"/>
    <property type="molecule type" value="Genomic_DNA"/>
</dbReference>
<feature type="compositionally biased region" description="Low complexity" evidence="1">
    <location>
        <begin position="106"/>
        <end position="121"/>
    </location>
</feature>
<comment type="caution">
    <text evidence="3">The sequence shown here is derived from an EMBL/GenBank/DDBJ whole genome shotgun (WGS) entry which is preliminary data.</text>
</comment>
<dbReference type="SUPFAM" id="SSF160935">
    <property type="entry name" value="VPA0735-like"/>
    <property type="match status" value="2"/>
</dbReference>
<protein>
    <recommendedName>
        <fullName evidence="2">DUF1214 domain-containing protein</fullName>
    </recommendedName>
</protein>
<sequence length="703" mass="73018">MPINSREQLPTGAARFVGRVGALAVALGIGVSVASSPGIAFAVPSDAAGASSDSHAKGAKGETAAKGDGDKADADKPKKDKGVKRAGIVNPGKKSSKRPAGKADVGKPSAAKDAADAGTASESDAKPTRKVASTTIVTPAQKPAKAQVSATAKADGPANAVPRVHAVVPVAALGAPVAAATAAVSHALSAVGLNGAANASGNPVAPLQNAALSALLGVTRRETASTSATTSLAAAPTSLQSATTVLGTSQQLAGERKANAIVNTLPMQIMKAILKFAFQLNARQQYSQVGGPDQENLDQLNQAVDEYAQQAAMEYQLLNPMRPTVLEMVMPPHDWFGQSITGTRILYDNPDTIYRMMAVNSTSTYVISGKFGPGERPAETTFSVLTGLGGKTAAVLNAKDMQINPDGTFTVTVSSRPAEPGQTNHLQIPTDTTLIVARNTLSDWNTQDPMSLSIERVSGPRNSLFAQIGGFDIPGLGPAVSGNPFLTNLVSLVPPLPVMPRFLQGLEASVILALGLRMEPQYMDVATKDSSGKTKPPNVFTDPESNATFLSTQVQSPGYFQLADDQALVLTIKPGDAGYFVVPVTNDWTITKNYWDQQTSLNIAQSVANADGSYTIVVSPTDPGVANWVSTGGLNQGTISIRFQDLDTTDTNLPKVSSQVVALRDLGTVLPAGTVYVTAAQRQAALDARKAGFDKRFAPYPQL</sequence>
<gene>
    <name evidence="3" type="ORF">C1S79_05615</name>
</gene>
<dbReference type="Pfam" id="PF06742">
    <property type="entry name" value="DUF1214"/>
    <property type="match status" value="1"/>
</dbReference>
<name>A0A7I7ZNC2_9MYCO</name>
<feature type="region of interest" description="Disordered" evidence="1">
    <location>
        <begin position="45"/>
        <end position="139"/>
    </location>
</feature>
<dbReference type="Proteomes" id="UP000309984">
    <property type="component" value="Unassembled WGS sequence"/>
</dbReference>
<dbReference type="AlphaFoldDB" id="A0A7I7ZNC2"/>
<organism evidence="3 4">
    <name type="scientific">Mycolicibacterium phocaicum</name>
    <dbReference type="NCBI Taxonomy" id="319706"/>
    <lineage>
        <taxon>Bacteria</taxon>
        <taxon>Bacillati</taxon>
        <taxon>Actinomycetota</taxon>
        <taxon>Actinomycetes</taxon>
        <taxon>Mycobacteriales</taxon>
        <taxon>Mycobacteriaceae</taxon>
        <taxon>Mycolicibacterium</taxon>
    </lineage>
</organism>
<proteinExistence type="predicted"/>
<feature type="domain" description="DUF1214" evidence="2">
    <location>
        <begin position="599"/>
        <end position="635"/>
    </location>
</feature>
<feature type="compositionally biased region" description="Basic and acidic residues" evidence="1">
    <location>
        <begin position="54"/>
        <end position="80"/>
    </location>
</feature>
<accession>A0A7I7ZNC2</accession>
<dbReference type="InterPro" id="IPR010621">
    <property type="entry name" value="DUF1214"/>
</dbReference>
<reference evidence="3 4" key="1">
    <citation type="submission" date="2018-01" db="EMBL/GenBank/DDBJ databases">
        <title>Comparative genomics of Mycobacterium mucogenicum and Mycobacterium neoaurum clade members emphasizing tRNA and non-coding RNA.</title>
        <authorList>
            <person name="Behra P.R.K."/>
            <person name="Pettersson B.M.F."/>
            <person name="Das S."/>
            <person name="Dasgupta S."/>
            <person name="Kirsebom L.A."/>
        </authorList>
    </citation>
    <scope>NUCLEOTIDE SEQUENCE [LARGE SCALE GENOMIC DNA]</scope>
    <source>
        <strain evidence="3 4">DSM 45104</strain>
    </source>
</reference>
<evidence type="ECO:0000259" key="2">
    <source>
        <dbReference type="Pfam" id="PF06742"/>
    </source>
</evidence>